<accession>A0A8J2K4A1</accession>
<dbReference type="Proteomes" id="UP000708208">
    <property type="component" value="Unassembled WGS sequence"/>
</dbReference>
<dbReference type="AlphaFoldDB" id="A0A8J2K4A1"/>
<protein>
    <submittedName>
        <fullName evidence="1">Uncharacterized protein</fullName>
    </submittedName>
</protein>
<proteinExistence type="predicted"/>
<reference evidence="1" key="1">
    <citation type="submission" date="2021-06" db="EMBL/GenBank/DDBJ databases">
        <authorList>
            <person name="Hodson N. C."/>
            <person name="Mongue J. A."/>
            <person name="Jaron S. K."/>
        </authorList>
    </citation>
    <scope>NUCLEOTIDE SEQUENCE</scope>
</reference>
<comment type="caution">
    <text evidence="1">The sequence shown here is derived from an EMBL/GenBank/DDBJ whole genome shotgun (WGS) entry which is preliminary data.</text>
</comment>
<keyword evidence="2" id="KW-1185">Reference proteome</keyword>
<dbReference type="EMBL" id="CAJVCH010221312">
    <property type="protein sequence ID" value="CAG7731922.1"/>
    <property type="molecule type" value="Genomic_DNA"/>
</dbReference>
<organism evidence="1 2">
    <name type="scientific">Allacma fusca</name>
    <dbReference type="NCBI Taxonomy" id="39272"/>
    <lineage>
        <taxon>Eukaryota</taxon>
        <taxon>Metazoa</taxon>
        <taxon>Ecdysozoa</taxon>
        <taxon>Arthropoda</taxon>
        <taxon>Hexapoda</taxon>
        <taxon>Collembola</taxon>
        <taxon>Symphypleona</taxon>
        <taxon>Sminthuridae</taxon>
        <taxon>Allacma</taxon>
    </lineage>
</organism>
<evidence type="ECO:0000313" key="2">
    <source>
        <dbReference type="Proteomes" id="UP000708208"/>
    </source>
</evidence>
<name>A0A8J2K4A1_9HEXA</name>
<evidence type="ECO:0000313" key="1">
    <source>
        <dbReference type="EMBL" id="CAG7731922.1"/>
    </source>
</evidence>
<gene>
    <name evidence="1" type="ORF">AFUS01_LOCUS20475</name>
</gene>
<sequence>MKNALLFRFTREELMILKMALHFLIVCNAKTMYLEDFVIQIACRIQYVHLLRTLKQFGLCPKNLDNSFQVQFYPTFVDLLMERQDQYANQL</sequence>